<dbReference type="InterPro" id="IPR000629">
    <property type="entry name" value="RNA-helicase_DEAD-box_CS"/>
</dbReference>
<keyword evidence="5 8" id="KW-0067">ATP-binding</keyword>
<dbReference type="FunFam" id="3.40.50.300:FF:000008">
    <property type="entry name" value="ATP-dependent RNA helicase RhlB"/>
    <property type="match status" value="1"/>
</dbReference>
<feature type="domain" description="Helicase C-terminal" evidence="11">
    <location>
        <begin position="350"/>
        <end position="501"/>
    </location>
</feature>
<keyword evidence="2 8" id="KW-0547">Nucleotide-binding</keyword>
<feature type="compositionally biased region" description="Low complexity" evidence="9">
    <location>
        <begin position="626"/>
        <end position="643"/>
    </location>
</feature>
<dbReference type="PROSITE" id="PS51194">
    <property type="entry name" value="HELICASE_CTER"/>
    <property type="match status" value="1"/>
</dbReference>
<evidence type="ECO:0000256" key="1">
    <source>
        <dbReference type="ARBA" id="ARBA00012552"/>
    </source>
</evidence>
<dbReference type="GO" id="GO:0016787">
    <property type="term" value="F:hydrolase activity"/>
    <property type="evidence" value="ECO:0007669"/>
    <property type="project" value="UniProtKB-KW"/>
</dbReference>
<dbReference type="InterPro" id="IPR011545">
    <property type="entry name" value="DEAD/DEAH_box_helicase_dom"/>
</dbReference>
<reference evidence="13" key="1">
    <citation type="journal article" date="2017" name="Front. Cell. Infect. Microbiol.">
        <title>The Distinct Transcriptional Response of the Midgut of Amblyomma sculptum and Amblyomma aureolatum Ticks to Rickettsia rickettsii Correlates to Their Differences in Susceptibility to Infection.</title>
        <authorList>
            <person name="Martins L.A."/>
            <person name="Galletti M.F.B.M."/>
            <person name="Ribeiro J.M."/>
            <person name="Fujita A."/>
            <person name="Costa F.B."/>
            <person name="Labruna M.B."/>
            <person name="Daffre S."/>
            <person name="Fogaca A.C."/>
        </authorList>
    </citation>
    <scope>NUCLEOTIDE SEQUENCE</scope>
</reference>
<sequence>MAYRGPRSDFGGQQGGQQQWRGNNGGGRPQPGGGMGRPMMGGYGDGRNGGSSFVNNSLKGKQPGGSLRKPDWERIQLQPFQKNFYKEHPNTANRSEDEIEQHRRQHEMTLRGRDPPRPILTFQEGCFPDYCMRMIEAQNYKTPTAIQSQGWPIALSGRDMVGIAQTGSGKTLAYILPAIVHITHQPYLQRGDGPVALVLAPTRELAQQIQQVASDFGKASRIRNTCVFGGAPKGAQLRDLERGVEICIATPGRLIDFLEAGKVNLRRCTYLVLDEADRMLDMGFEPQIRKIVEQIRPDCQTLMWSATWPKEVRSLAEDFLKDYIQVNIGALQLCANHRIVQIVDVCQESDKENKLMELHKEIIGEQDNKTLIFAETKKKVDELTRRMRRNGWPSICIHGDKSQSERDWVLNEFRSGRSPILVATDVAARGLDVDDIRFVINYDYPHCSEDYIHRIGRTARSNKTGTAYTFFTPNNMKQAKELIAVLKEANQAVNPKLYEMANLARSSAFGGGRNIRRFRAPGQPLASIQNDNNDNKQRSGNGYGNRGYGGGIGNGPAQMRSGPGGGGYRGGGAGGAQQNGFGGGRPMQNGFGRTQMQGNGGQPAYQRPLPAAAGNTQNGYSPPKPATSGGLAGNGASSNTASGLAGGYKPAQQPQPRPSPPNSAMMHHPTQYGAAAASFRAQGMAPAPHGMAPQHCYMAPQQQGSMYAGGYGQYAQNAAYVPPSLYYQVPA</sequence>
<organism evidence="13">
    <name type="scientific">Amblyomma aureolatum</name>
    <dbReference type="NCBI Taxonomy" id="187763"/>
    <lineage>
        <taxon>Eukaryota</taxon>
        <taxon>Metazoa</taxon>
        <taxon>Ecdysozoa</taxon>
        <taxon>Arthropoda</taxon>
        <taxon>Chelicerata</taxon>
        <taxon>Arachnida</taxon>
        <taxon>Acari</taxon>
        <taxon>Parasitiformes</taxon>
        <taxon>Ixodida</taxon>
        <taxon>Ixodoidea</taxon>
        <taxon>Ixodidae</taxon>
        <taxon>Amblyomminae</taxon>
        <taxon>Amblyomma</taxon>
    </lineage>
</organism>
<keyword evidence="4 8" id="KW-0347">Helicase</keyword>
<dbReference type="GO" id="GO:0003724">
    <property type="term" value="F:RNA helicase activity"/>
    <property type="evidence" value="ECO:0007669"/>
    <property type="project" value="UniProtKB-EC"/>
</dbReference>
<protein>
    <recommendedName>
        <fullName evidence="1">RNA helicase</fullName>
        <ecNumber evidence="1">3.6.4.13</ecNumber>
    </recommendedName>
</protein>
<feature type="domain" description="DEAD-box RNA helicase Q" evidence="12">
    <location>
        <begin position="120"/>
        <end position="148"/>
    </location>
</feature>
<evidence type="ECO:0000256" key="8">
    <source>
        <dbReference type="RuleBase" id="RU000492"/>
    </source>
</evidence>
<dbReference type="InterPro" id="IPR027417">
    <property type="entry name" value="P-loop_NTPase"/>
</dbReference>
<keyword evidence="3 8" id="KW-0378">Hydrolase</keyword>
<dbReference type="EMBL" id="GFAC01004026">
    <property type="protein sequence ID" value="JAT95162.1"/>
    <property type="molecule type" value="mRNA"/>
</dbReference>
<feature type="compositionally biased region" description="Gly residues" evidence="9">
    <location>
        <begin position="541"/>
        <end position="554"/>
    </location>
</feature>
<dbReference type="SMART" id="SM00490">
    <property type="entry name" value="HELICc"/>
    <property type="match status" value="1"/>
</dbReference>
<name>A0A1E1X7C1_9ACAR</name>
<feature type="compositionally biased region" description="Gly residues" evidence="9">
    <location>
        <begin position="23"/>
        <end position="49"/>
    </location>
</feature>
<evidence type="ECO:0000256" key="2">
    <source>
        <dbReference type="ARBA" id="ARBA00022741"/>
    </source>
</evidence>
<dbReference type="InterPro" id="IPR014001">
    <property type="entry name" value="Helicase_ATP-bd"/>
</dbReference>
<evidence type="ECO:0000256" key="5">
    <source>
        <dbReference type="ARBA" id="ARBA00022840"/>
    </source>
</evidence>
<dbReference type="SUPFAM" id="SSF52540">
    <property type="entry name" value="P-loop containing nucleoside triphosphate hydrolases"/>
    <property type="match status" value="1"/>
</dbReference>
<accession>A0A1E1X7C1</accession>
<dbReference type="InterPro" id="IPR001650">
    <property type="entry name" value="Helicase_C-like"/>
</dbReference>
<dbReference type="PROSITE" id="PS00039">
    <property type="entry name" value="DEAD_ATP_HELICASE"/>
    <property type="match status" value="1"/>
</dbReference>
<evidence type="ECO:0000256" key="3">
    <source>
        <dbReference type="ARBA" id="ARBA00022801"/>
    </source>
</evidence>
<evidence type="ECO:0000256" key="4">
    <source>
        <dbReference type="ARBA" id="ARBA00022806"/>
    </source>
</evidence>
<proteinExistence type="evidence at transcript level"/>
<evidence type="ECO:0000256" key="7">
    <source>
        <dbReference type="PROSITE-ProRule" id="PRU00552"/>
    </source>
</evidence>
<dbReference type="CDD" id="cd18787">
    <property type="entry name" value="SF2_C_DEAD"/>
    <property type="match status" value="1"/>
</dbReference>
<dbReference type="GO" id="GO:0005524">
    <property type="term" value="F:ATP binding"/>
    <property type="evidence" value="ECO:0007669"/>
    <property type="project" value="UniProtKB-KW"/>
</dbReference>
<evidence type="ECO:0000256" key="9">
    <source>
        <dbReference type="SAM" id="MobiDB-lite"/>
    </source>
</evidence>
<dbReference type="PROSITE" id="PS51192">
    <property type="entry name" value="HELICASE_ATP_BIND_1"/>
    <property type="match status" value="1"/>
</dbReference>
<comment type="similarity">
    <text evidence="8">Belongs to the DEAD box helicase family.</text>
</comment>
<dbReference type="SMART" id="SM00487">
    <property type="entry name" value="DEXDc"/>
    <property type="match status" value="1"/>
</dbReference>
<feature type="domain" description="Helicase ATP-binding" evidence="10">
    <location>
        <begin position="151"/>
        <end position="326"/>
    </location>
</feature>
<dbReference type="Pfam" id="PF00270">
    <property type="entry name" value="DEAD"/>
    <property type="match status" value="1"/>
</dbReference>
<dbReference type="Pfam" id="PF00271">
    <property type="entry name" value="Helicase_C"/>
    <property type="match status" value="1"/>
</dbReference>
<evidence type="ECO:0000256" key="6">
    <source>
        <dbReference type="ARBA" id="ARBA00047984"/>
    </source>
</evidence>
<dbReference type="Gene3D" id="3.40.50.300">
    <property type="entry name" value="P-loop containing nucleotide triphosphate hydrolases"/>
    <property type="match status" value="2"/>
</dbReference>
<feature type="region of interest" description="Disordered" evidence="9">
    <location>
        <begin position="1"/>
        <end position="70"/>
    </location>
</feature>
<dbReference type="InterPro" id="IPR014014">
    <property type="entry name" value="RNA_helicase_DEAD_Q_motif"/>
</dbReference>
<dbReference type="EC" id="3.6.4.13" evidence="1"/>
<comment type="catalytic activity">
    <reaction evidence="6">
        <text>ATP + H2O = ADP + phosphate + H(+)</text>
        <dbReference type="Rhea" id="RHEA:13065"/>
        <dbReference type="ChEBI" id="CHEBI:15377"/>
        <dbReference type="ChEBI" id="CHEBI:15378"/>
        <dbReference type="ChEBI" id="CHEBI:30616"/>
        <dbReference type="ChEBI" id="CHEBI:43474"/>
        <dbReference type="ChEBI" id="CHEBI:456216"/>
        <dbReference type="EC" id="3.6.4.13"/>
    </reaction>
</comment>
<dbReference type="AlphaFoldDB" id="A0A1E1X7C1"/>
<feature type="compositionally biased region" description="Gly residues" evidence="9">
    <location>
        <begin position="562"/>
        <end position="585"/>
    </location>
</feature>
<evidence type="ECO:0000259" key="12">
    <source>
        <dbReference type="PROSITE" id="PS51195"/>
    </source>
</evidence>
<feature type="region of interest" description="Disordered" evidence="9">
    <location>
        <begin position="514"/>
        <end position="668"/>
    </location>
</feature>
<dbReference type="PROSITE" id="PS51195">
    <property type="entry name" value="Q_MOTIF"/>
    <property type="match status" value="1"/>
</dbReference>
<feature type="short sequence motif" description="Q motif" evidence="7">
    <location>
        <begin position="120"/>
        <end position="148"/>
    </location>
</feature>
<evidence type="ECO:0000259" key="11">
    <source>
        <dbReference type="PROSITE" id="PS51194"/>
    </source>
</evidence>
<dbReference type="GO" id="GO:0003676">
    <property type="term" value="F:nucleic acid binding"/>
    <property type="evidence" value="ECO:0007669"/>
    <property type="project" value="InterPro"/>
</dbReference>
<evidence type="ECO:0000313" key="13">
    <source>
        <dbReference type="EMBL" id="JAT95162.1"/>
    </source>
</evidence>
<dbReference type="FunFam" id="3.40.50.300:FF:000079">
    <property type="entry name" value="probable ATP-dependent RNA helicase DDX17"/>
    <property type="match status" value="1"/>
</dbReference>
<dbReference type="PANTHER" id="PTHR47958">
    <property type="entry name" value="ATP-DEPENDENT RNA HELICASE DBP3"/>
    <property type="match status" value="1"/>
</dbReference>
<evidence type="ECO:0000259" key="10">
    <source>
        <dbReference type="PROSITE" id="PS51192"/>
    </source>
</evidence>